<dbReference type="KEGG" id="ptrr:90956442"/>
<dbReference type="GeneID" id="90956442"/>
<dbReference type="EMBL" id="NQIK02000004">
    <property type="protein sequence ID" value="KAF7572442.1"/>
    <property type="molecule type" value="Genomic_DNA"/>
</dbReference>
<name>A0A2W1HUI6_9PLEO</name>
<evidence type="ECO:0000313" key="1">
    <source>
        <dbReference type="EMBL" id="KAF7572442.1"/>
    </source>
</evidence>
<protein>
    <submittedName>
        <fullName evidence="1">Uncharacterized protein</fullName>
    </submittedName>
</protein>
<accession>A0A2W1HUI6</accession>
<comment type="caution">
    <text evidence="1">The sequence shown here is derived from an EMBL/GenBank/DDBJ whole genome shotgun (WGS) entry which is preliminary data.</text>
</comment>
<dbReference type="RefSeq" id="XP_065962982.1">
    <property type="nucleotide sequence ID" value="XM_066107314.1"/>
</dbReference>
<dbReference type="AlphaFoldDB" id="A0A2W1HUI6"/>
<reference evidence="1" key="1">
    <citation type="journal article" date="2018" name="BMC Genomics">
        <title>Comparative genomics of the wheat fungal pathogen Pyrenophora tritici-repentis reveals chromosomal variations and genome plasticity.</title>
        <authorList>
            <person name="Moolhuijzen P."/>
            <person name="See P.T."/>
            <person name="Hane J.K."/>
            <person name="Shi G."/>
            <person name="Liu Z."/>
            <person name="Oliver R.P."/>
            <person name="Moffat C.S."/>
        </authorList>
    </citation>
    <scope>NUCLEOTIDE SEQUENCE [LARGE SCALE GENOMIC DNA]</scope>
    <source>
        <strain evidence="1">M4</strain>
    </source>
</reference>
<organism evidence="1 2">
    <name type="scientific">Pyrenophora tritici-repentis</name>
    <dbReference type="NCBI Taxonomy" id="45151"/>
    <lineage>
        <taxon>Eukaryota</taxon>
        <taxon>Fungi</taxon>
        <taxon>Dikarya</taxon>
        <taxon>Ascomycota</taxon>
        <taxon>Pezizomycotina</taxon>
        <taxon>Dothideomycetes</taxon>
        <taxon>Pleosporomycetidae</taxon>
        <taxon>Pleosporales</taxon>
        <taxon>Pleosporineae</taxon>
        <taxon>Pleosporaceae</taxon>
        <taxon>Pyrenophora</taxon>
    </lineage>
</organism>
<proteinExistence type="predicted"/>
<gene>
    <name evidence="1" type="ORF">PtrM4_099420</name>
</gene>
<dbReference type="OrthoDB" id="3690554at2759"/>
<dbReference type="Proteomes" id="UP000245464">
    <property type="component" value="Chromosome 4"/>
</dbReference>
<evidence type="ECO:0000313" key="2">
    <source>
        <dbReference type="Proteomes" id="UP000245464"/>
    </source>
</evidence>
<sequence length="136" mass="14305">MHASSIIALALGATAVSAASVQGRASYTYANFPTSIDCPVENGKGVTQDTLKDAVTNHKRGPPRETSAANLATRHCAKQEFSGIPLWVMDIPDIKKPGFGLGSMSYALAPNGTFYFCGTSSGSTPSGWPNQCTENY</sequence>